<dbReference type="EMBL" id="CP002278">
    <property type="protein sequence ID" value="ADP76814.1"/>
    <property type="molecule type" value="Genomic_DNA"/>
</dbReference>
<dbReference type="InterPro" id="IPR023299">
    <property type="entry name" value="ATPase_P-typ_cyto_dom_N"/>
</dbReference>
<dbReference type="KEGG" id="mfv:Mfer_0009"/>
<dbReference type="PANTHER" id="PTHR42861">
    <property type="entry name" value="CALCIUM-TRANSPORTING ATPASE"/>
    <property type="match status" value="1"/>
</dbReference>
<dbReference type="Gene3D" id="3.40.1110.10">
    <property type="entry name" value="Calcium-transporting ATPase, cytoplasmic domain N"/>
    <property type="match status" value="1"/>
</dbReference>
<dbReference type="SFLD" id="SFLDS00003">
    <property type="entry name" value="Haloacid_Dehalogenase"/>
    <property type="match status" value="1"/>
</dbReference>
<dbReference type="Proteomes" id="UP000002315">
    <property type="component" value="Chromosome"/>
</dbReference>
<comment type="catalytic activity">
    <reaction evidence="17">
        <text>Mg(2+)(out) + ATP + H2O = Mg(2+)(in) + ADP + phosphate + H(+)</text>
        <dbReference type="Rhea" id="RHEA:10260"/>
        <dbReference type="ChEBI" id="CHEBI:15377"/>
        <dbReference type="ChEBI" id="CHEBI:15378"/>
        <dbReference type="ChEBI" id="CHEBI:18420"/>
        <dbReference type="ChEBI" id="CHEBI:30616"/>
        <dbReference type="ChEBI" id="CHEBI:43474"/>
        <dbReference type="ChEBI" id="CHEBI:456216"/>
        <dbReference type="EC" id="7.2.2.14"/>
    </reaction>
</comment>
<dbReference type="AlphaFoldDB" id="E3GWK0"/>
<dbReference type="Pfam" id="PF00689">
    <property type="entry name" value="Cation_ATPase_C"/>
    <property type="match status" value="1"/>
</dbReference>
<keyword evidence="21" id="KW-1185">Reference proteome</keyword>
<comment type="similarity">
    <text evidence="3">Belongs to the cation transport ATPase (P-type) (TC 3.A.3) family. Type IIIB subfamily.</text>
</comment>
<evidence type="ECO:0000256" key="5">
    <source>
        <dbReference type="ARBA" id="ARBA00013555"/>
    </source>
</evidence>
<evidence type="ECO:0000256" key="11">
    <source>
        <dbReference type="ARBA" id="ARBA00022840"/>
    </source>
</evidence>
<dbReference type="PRINTS" id="PR01836">
    <property type="entry name" value="MGATPASE"/>
</dbReference>
<dbReference type="STRING" id="523846.Mfer_0009"/>
<evidence type="ECO:0000256" key="16">
    <source>
        <dbReference type="ARBA" id="ARBA00029806"/>
    </source>
</evidence>
<dbReference type="Gene3D" id="2.70.150.10">
    <property type="entry name" value="Calcium-transporting ATPase, cytoplasmic transduction domain A"/>
    <property type="match status" value="1"/>
</dbReference>
<evidence type="ECO:0000256" key="17">
    <source>
        <dbReference type="ARBA" id="ARBA00047295"/>
    </source>
</evidence>
<evidence type="ECO:0000256" key="6">
    <source>
        <dbReference type="ARBA" id="ARBA00022475"/>
    </source>
</evidence>
<accession>E3GWK0</accession>
<name>E3GWK0_METFV</name>
<protein>
    <recommendedName>
        <fullName evidence="5">Magnesium-transporting ATPase, P-type 1</fullName>
        <ecNumber evidence="4">7.2.2.14</ecNumber>
    </recommendedName>
    <alternativeName>
        <fullName evidence="16">Mg(2+) transport ATPase, P-type 1</fullName>
    </alternativeName>
</protein>
<dbReference type="InterPro" id="IPR018303">
    <property type="entry name" value="ATPase_P-typ_P_site"/>
</dbReference>
<organism evidence="20 21">
    <name type="scientific">Methanothermus fervidus (strain ATCC 43054 / DSM 2088 / JCM 10308 / V24 S)</name>
    <dbReference type="NCBI Taxonomy" id="523846"/>
    <lineage>
        <taxon>Archaea</taxon>
        <taxon>Methanobacteriati</taxon>
        <taxon>Methanobacteriota</taxon>
        <taxon>Methanomada group</taxon>
        <taxon>Methanobacteria</taxon>
        <taxon>Methanobacteriales</taxon>
        <taxon>Methanothermaceae</taxon>
        <taxon>Methanothermus</taxon>
    </lineage>
</organism>
<feature type="transmembrane region" description="Helical" evidence="18">
    <location>
        <begin position="113"/>
        <end position="133"/>
    </location>
</feature>
<comment type="function">
    <text evidence="1">Mediates magnesium influx to the cytosol.</text>
</comment>
<dbReference type="GO" id="GO:0015444">
    <property type="term" value="F:P-type magnesium transporter activity"/>
    <property type="evidence" value="ECO:0007669"/>
    <property type="project" value="UniProtKB-EC"/>
</dbReference>
<proteinExistence type="inferred from homology"/>
<feature type="transmembrane region" description="Helical" evidence="18">
    <location>
        <begin position="872"/>
        <end position="890"/>
    </location>
</feature>
<dbReference type="GO" id="GO:0016887">
    <property type="term" value="F:ATP hydrolysis activity"/>
    <property type="evidence" value="ECO:0007669"/>
    <property type="project" value="InterPro"/>
</dbReference>
<dbReference type="SMART" id="SM00831">
    <property type="entry name" value="Cation_ATPase_N"/>
    <property type="match status" value="1"/>
</dbReference>
<dbReference type="SUPFAM" id="SSF81660">
    <property type="entry name" value="Metal cation-transporting ATPase, ATP-binding domain N"/>
    <property type="match status" value="1"/>
</dbReference>
<dbReference type="PROSITE" id="PS00154">
    <property type="entry name" value="ATPASE_E1_E2"/>
    <property type="match status" value="1"/>
</dbReference>
<dbReference type="NCBIfam" id="TIGR01494">
    <property type="entry name" value="ATPase_P-type"/>
    <property type="match status" value="2"/>
</dbReference>
<evidence type="ECO:0000256" key="12">
    <source>
        <dbReference type="ARBA" id="ARBA00022842"/>
    </source>
</evidence>
<feature type="domain" description="Cation-transporting P-type ATPase N-terminal" evidence="19">
    <location>
        <begin position="30"/>
        <end position="103"/>
    </location>
</feature>
<evidence type="ECO:0000256" key="2">
    <source>
        <dbReference type="ARBA" id="ARBA00004429"/>
    </source>
</evidence>
<dbReference type="InterPro" id="IPR001757">
    <property type="entry name" value="P_typ_ATPase"/>
</dbReference>
<reference evidence="20 21" key="1">
    <citation type="journal article" date="2010" name="Stand. Genomic Sci.">
        <title>Complete genome sequence of Methanothermus fervidus type strain (V24S).</title>
        <authorList>
            <person name="Anderson I."/>
            <person name="Djao O.D."/>
            <person name="Misra M."/>
            <person name="Chertkov O."/>
            <person name="Nolan M."/>
            <person name="Lucas S."/>
            <person name="Lapidus A."/>
            <person name="Del Rio T.G."/>
            <person name="Tice H."/>
            <person name="Cheng J.F."/>
            <person name="Tapia R."/>
            <person name="Han C."/>
            <person name="Goodwin L."/>
            <person name="Pitluck S."/>
            <person name="Liolios K."/>
            <person name="Ivanova N."/>
            <person name="Mavromatis K."/>
            <person name="Mikhailova N."/>
            <person name="Pati A."/>
            <person name="Brambilla E."/>
            <person name="Chen A."/>
            <person name="Palaniappan K."/>
            <person name="Land M."/>
            <person name="Hauser L."/>
            <person name="Chang Y.J."/>
            <person name="Jeffries C.D."/>
            <person name="Sikorski J."/>
            <person name="Spring S."/>
            <person name="Rohde M."/>
            <person name="Eichinger K."/>
            <person name="Huber H."/>
            <person name="Wirth R."/>
            <person name="Goker M."/>
            <person name="Detter J.C."/>
            <person name="Woyke T."/>
            <person name="Bristow J."/>
            <person name="Eisen J.A."/>
            <person name="Markowitz V."/>
            <person name="Hugenholtz P."/>
            <person name="Klenk H.P."/>
            <person name="Kyrpides N.C."/>
        </authorList>
    </citation>
    <scope>NUCLEOTIDE SEQUENCE [LARGE SCALE GENOMIC DNA]</scope>
    <source>
        <strain evidence="21">ATCC 43054 / DSM 2088 / JCM 10308 / V24 S</strain>
    </source>
</reference>
<dbReference type="SUPFAM" id="SSF56784">
    <property type="entry name" value="HAD-like"/>
    <property type="match status" value="1"/>
</dbReference>
<evidence type="ECO:0000256" key="4">
    <source>
        <dbReference type="ARBA" id="ARBA00012786"/>
    </source>
</evidence>
<keyword evidence="13" id="KW-1278">Translocase</keyword>
<dbReference type="SUPFAM" id="SSF81653">
    <property type="entry name" value="Calcium ATPase, transduction domain A"/>
    <property type="match status" value="1"/>
</dbReference>
<evidence type="ECO:0000256" key="13">
    <source>
        <dbReference type="ARBA" id="ARBA00022967"/>
    </source>
</evidence>
<evidence type="ECO:0000256" key="7">
    <source>
        <dbReference type="ARBA" id="ARBA00022519"/>
    </source>
</evidence>
<dbReference type="NCBIfam" id="NF011702">
    <property type="entry name" value="PRK15122.1"/>
    <property type="match status" value="1"/>
</dbReference>
<dbReference type="SFLD" id="SFLDG00002">
    <property type="entry name" value="C1.7:_P-type_atpase_like"/>
    <property type="match status" value="1"/>
</dbReference>
<keyword evidence="12" id="KW-0460">Magnesium</keyword>
<dbReference type="InterPro" id="IPR044492">
    <property type="entry name" value="P_typ_ATPase_HD_dom"/>
</dbReference>
<dbReference type="NCBIfam" id="TIGR01524">
    <property type="entry name" value="ATPase-IIIB_Mg"/>
    <property type="match status" value="1"/>
</dbReference>
<dbReference type="SUPFAM" id="SSF81665">
    <property type="entry name" value="Calcium ATPase, transmembrane domain M"/>
    <property type="match status" value="1"/>
</dbReference>
<dbReference type="InterPro" id="IPR023214">
    <property type="entry name" value="HAD_sf"/>
</dbReference>
<keyword evidence="8" id="KW-0597">Phosphoprotein</keyword>
<gene>
    <name evidence="20" type="ordered locus">Mfer_0009</name>
</gene>
<dbReference type="InterPro" id="IPR023298">
    <property type="entry name" value="ATPase_P-typ_TM_dom_sf"/>
</dbReference>
<dbReference type="Gene3D" id="3.40.50.1000">
    <property type="entry name" value="HAD superfamily/HAD-like"/>
    <property type="match status" value="1"/>
</dbReference>
<dbReference type="GO" id="GO:0005886">
    <property type="term" value="C:plasma membrane"/>
    <property type="evidence" value="ECO:0007669"/>
    <property type="project" value="UniProtKB-SubCell"/>
</dbReference>
<evidence type="ECO:0000256" key="3">
    <source>
        <dbReference type="ARBA" id="ARBA00008746"/>
    </source>
</evidence>
<dbReference type="HOGENOM" id="CLU_002360_6_3_2"/>
<feature type="transmembrane region" description="Helical" evidence="18">
    <location>
        <begin position="79"/>
        <end position="101"/>
    </location>
</feature>
<dbReference type="InterPro" id="IPR006068">
    <property type="entry name" value="ATPase_P-typ_cation-transptr_C"/>
</dbReference>
<dbReference type="InterPro" id="IPR004014">
    <property type="entry name" value="ATPase_P-typ_cation-transptr_N"/>
</dbReference>
<keyword evidence="9 18" id="KW-0812">Transmembrane</keyword>
<keyword evidence="11" id="KW-0067">ATP-binding</keyword>
<evidence type="ECO:0000256" key="9">
    <source>
        <dbReference type="ARBA" id="ARBA00022692"/>
    </source>
</evidence>
<evidence type="ECO:0000256" key="1">
    <source>
        <dbReference type="ARBA" id="ARBA00003954"/>
    </source>
</evidence>
<dbReference type="SFLD" id="SFLDF00027">
    <property type="entry name" value="p-type_atpase"/>
    <property type="match status" value="1"/>
</dbReference>
<comment type="subcellular location">
    <subcellularLocation>
        <location evidence="2">Cell inner membrane</location>
        <topology evidence="2">Multi-pass membrane protein</topology>
    </subcellularLocation>
</comment>
<evidence type="ECO:0000256" key="10">
    <source>
        <dbReference type="ARBA" id="ARBA00022741"/>
    </source>
</evidence>
<dbReference type="Gene3D" id="1.20.1110.10">
    <property type="entry name" value="Calcium-transporting ATPase, transmembrane domain"/>
    <property type="match status" value="1"/>
</dbReference>
<evidence type="ECO:0000256" key="14">
    <source>
        <dbReference type="ARBA" id="ARBA00022989"/>
    </source>
</evidence>
<evidence type="ECO:0000256" key="8">
    <source>
        <dbReference type="ARBA" id="ARBA00022553"/>
    </source>
</evidence>
<dbReference type="EC" id="7.2.2.14" evidence="4"/>
<keyword evidence="14 18" id="KW-1133">Transmembrane helix</keyword>
<keyword evidence="10" id="KW-0547">Nucleotide-binding</keyword>
<dbReference type="Pfam" id="PF00122">
    <property type="entry name" value="E1-E2_ATPase"/>
    <property type="match status" value="1"/>
</dbReference>
<dbReference type="Pfam" id="PF13246">
    <property type="entry name" value="Cation_ATPase"/>
    <property type="match status" value="1"/>
</dbReference>
<dbReference type="InterPro" id="IPR036412">
    <property type="entry name" value="HAD-like_sf"/>
</dbReference>
<dbReference type="GO" id="GO:0005524">
    <property type="term" value="F:ATP binding"/>
    <property type="evidence" value="ECO:0007669"/>
    <property type="project" value="UniProtKB-KW"/>
</dbReference>
<feature type="transmembrane region" description="Helical" evidence="18">
    <location>
        <begin position="283"/>
        <end position="301"/>
    </location>
</feature>
<evidence type="ECO:0000313" key="20">
    <source>
        <dbReference type="EMBL" id="ADP76814.1"/>
    </source>
</evidence>
<evidence type="ECO:0000256" key="15">
    <source>
        <dbReference type="ARBA" id="ARBA00023136"/>
    </source>
</evidence>
<feature type="transmembrane region" description="Helical" evidence="18">
    <location>
        <begin position="313"/>
        <end position="334"/>
    </location>
</feature>
<dbReference type="InterPro" id="IPR059000">
    <property type="entry name" value="ATPase_P-type_domA"/>
</dbReference>
<feature type="transmembrane region" description="Helical" evidence="18">
    <location>
        <begin position="843"/>
        <end position="866"/>
    </location>
</feature>
<dbReference type="Pfam" id="PF00690">
    <property type="entry name" value="Cation_ATPase_N"/>
    <property type="match status" value="1"/>
</dbReference>
<dbReference type="CDD" id="cd02077">
    <property type="entry name" value="P-type_ATPase_Mg"/>
    <property type="match status" value="1"/>
</dbReference>
<keyword evidence="7" id="KW-0997">Cell inner membrane</keyword>
<dbReference type="OrthoDB" id="8588at2157"/>
<dbReference type="InterPro" id="IPR006415">
    <property type="entry name" value="P-type_ATPase_IIIB"/>
</dbReference>
<keyword evidence="15 18" id="KW-0472">Membrane</keyword>
<keyword evidence="20" id="KW-0378">Hydrolase</keyword>
<evidence type="ECO:0000313" key="21">
    <source>
        <dbReference type="Proteomes" id="UP000002315"/>
    </source>
</evidence>
<sequence length="905" mass="102337">MDFIILILWETKSKCDKMDGSDIRLEKLTKVAKKNIKDILKELNTSKDGLTEKEASKRLEKYGPNELPREKPDPWYKQLLDAFIHPFIMVLIILGLASFVTDILFAPPGEENWRTIIIVAIMITVSVLLRFTLEYTSNIEAEKLRSLIYTTATVIRDGRKKEIKMEKLVPGDIIYLSAGDMIPADVRIIESKDLFINEATITGESEPVEKCPKLSEEKIRKKHLSIGELDNICFMGTNVISGYATAVVVSTGKNTYFGSITKSIVGKKVTTTFERDVVDVTKLLIKFMTVMVPLVFIINFFTKHDWLDSLLFALAVGVGITPEMLPMVVTANLAKSAIKMAKRKTIVKKLDSIQNFGNMDVLCTDKTGTLTLNKIFVEKHVDISGEENENVLKYAYLNSYYQTGLKSALDDAILKYGRERKFNGLESKFKKLDEIPFDFTRRRISVLLKDKEGDGGNLLVTKGAVEELLSICKWVEYNNRIVKLTKEMVRKALEIVEDLNEDGMRVLAVAKKNKLNKKTITSEDEQDMILLGFIAFLDPPKESALPAIKALKKHGVDVKILTGDNEIVTKKICKEVNLPIKGILLGEEIEDMSFDELVEVVEDITIFAKVSPQQKLKIIKALKKRGHVVGYLGDGVNDVPSLRESDVGISVDTGVDAAKEVSDIVLLEKNLMVLERAIIEGRKSFANSSKYIVITASSNFGNVFSVLVASSFLPFIPMLPLQLLLLNLIYDLSMTSMPWDNVDEKYIKKPRRWSVPKISNFMVWFGPISSIFDIITYVVMFFIICPFVVGNSYFHLPRTLMHEFISTFQTGWFVESLWTQTLVVHTLRTEKVPFLQSMPGRPLLFLSLTGITIGTLIPFTIIGRMFSMNPLPWLYFPFLLIVVFSYLFLAQKIKKIFIEKFGSLL</sequence>
<evidence type="ECO:0000259" key="19">
    <source>
        <dbReference type="SMART" id="SM00831"/>
    </source>
</evidence>
<evidence type="ECO:0000256" key="18">
    <source>
        <dbReference type="SAM" id="Phobius"/>
    </source>
</evidence>
<keyword evidence="6" id="KW-1003">Cell membrane</keyword>
<dbReference type="InterPro" id="IPR008250">
    <property type="entry name" value="ATPase_P-typ_transduc_dom_A_sf"/>
</dbReference>